<protein>
    <submittedName>
        <fullName evidence="3">Uncharacterized protein</fullName>
    </submittedName>
</protein>
<gene>
    <name evidence="3" type="ORF">MLD63_12870</name>
</gene>
<sequence length="173" mass="18784">MIRPGVQRLARDWAEVGAAIVIGLFSLWMTFWGGWFFAALGLFGVGVSLVWTLGAIRRRRFHHDIAAPGMVEIDEGAVRYYGAQLLGGQLALRDLTEIRLLRLNGHLHWRLKSDDGQALLVPLEAAGAESLAHGFAALPGMDMGAISNALRRGAGPDAPSATTVWSRRDRGLT</sequence>
<comment type="caution">
    <text evidence="3">The sequence shown here is derived from an EMBL/GenBank/DDBJ whole genome shotgun (WGS) entry which is preliminary data.</text>
</comment>
<evidence type="ECO:0000313" key="3">
    <source>
        <dbReference type="EMBL" id="MCQ0971316.1"/>
    </source>
</evidence>
<reference evidence="3 4" key="1">
    <citation type="submission" date="2022-03" db="EMBL/GenBank/DDBJ databases">
        <authorList>
            <person name="He Y."/>
        </authorList>
    </citation>
    <scope>NUCLEOTIDE SEQUENCE [LARGE SCALE GENOMIC DNA]</scope>
    <source>
        <strain evidence="3 4">TK19116</strain>
    </source>
</reference>
<feature type="transmembrane region" description="Helical" evidence="2">
    <location>
        <begin position="35"/>
        <end position="56"/>
    </location>
</feature>
<name>A0ABT1MV20_9RHOB</name>
<feature type="transmembrane region" description="Helical" evidence="2">
    <location>
        <begin position="12"/>
        <end position="29"/>
    </location>
</feature>
<keyword evidence="2" id="KW-1133">Transmembrane helix</keyword>
<proteinExistence type="predicted"/>
<accession>A0ABT1MV20</accession>
<evidence type="ECO:0000313" key="4">
    <source>
        <dbReference type="Proteomes" id="UP001203945"/>
    </source>
</evidence>
<dbReference type="RefSeq" id="WP_255330317.1">
    <property type="nucleotide sequence ID" value="NZ_JAKZEU010000004.1"/>
</dbReference>
<keyword evidence="2" id="KW-0472">Membrane</keyword>
<evidence type="ECO:0000256" key="1">
    <source>
        <dbReference type="SAM" id="MobiDB-lite"/>
    </source>
</evidence>
<dbReference type="EMBL" id="JAKZEU010000004">
    <property type="protein sequence ID" value="MCQ0971316.1"/>
    <property type="molecule type" value="Genomic_DNA"/>
</dbReference>
<evidence type="ECO:0000256" key="2">
    <source>
        <dbReference type="SAM" id="Phobius"/>
    </source>
</evidence>
<dbReference type="Proteomes" id="UP001203945">
    <property type="component" value="Unassembled WGS sequence"/>
</dbReference>
<keyword evidence="4" id="KW-1185">Reference proteome</keyword>
<organism evidence="3 4">
    <name type="scientific">Paracoccus albicereus</name>
    <dbReference type="NCBI Taxonomy" id="2922394"/>
    <lineage>
        <taxon>Bacteria</taxon>
        <taxon>Pseudomonadati</taxon>
        <taxon>Pseudomonadota</taxon>
        <taxon>Alphaproteobacteria</taxon>
        <taxon>Rhodobacterales</taxon>
        <taxon>Paracoccaceae</taxon>
        <taxon>Paracoccus</taxon>
    </lineage>
</organism>
<feature type="region of interest" description="Disordered" evidence="1">
    <location>
        <begin position="154"/>
        <end position="173"/>
    </location>
</feature>
<keyword evidence="2" id="KW-0812">Transmembrane</keyword>